<evidence type="ECO:0000313" key="3">
    <source>
        <dbReference type="EMBL" id="TDE00044.1"/>
    </source>
</evidence>
<dbReference type="Gene3D" id="3.40.50.1820">
    <property type="entry name" value="alpha/beta hydrolase"/>
    <property type="match status" value="1"/>
</dbReference>
<dbReference type="SUPFAM" id="SSF82171">
    <property type="entry name" value="DPP6 N-terminal domain-like"/>
    <property type="match status" value="1"/>
</dbReference>
<dbReference type="PANTHER" id="PTHR46825">
    <property type="entry name" value="D-ALANYL-D-ALANINE-CARBOXYPEPTIDASE/ENDOPEPTIDASE AMPH"/>
    <property type="match status" value="1"/>
</dbReference>
<dbReference type="InterPro" id="IPR001466">
    <property type="entry name" value="Beta-lactam-related"/>
</dbReference>
<dbReference type="InterPro" id="IPR050491">
    <property type="entry name" value="AmpC-like"/>
</dbReference>
<dbReference type="EMBL" id="SMKZ01000056">
    <property type="protein sequence ID" value="TDE00044.1"/>
    <property type="molecule type" value="Genomic_DNA"/>
</dbReference>
<dbReference type="Pfam" id="PF00144">
    <property type="entry name" value="Beta-lactamase"/>
    <property type="match status" value="1"/>
</dbReference>
<feature type="domain" description="Beta-lactamase-related" evidence="1">
    <location>
        <begin position="681"/>
        <end position="1003"/>
    </location>
</feature>
<feature type="domain" description="Peptidase S9 prolyl oligopeptidase catalytic" evidence="2">
    <location>
        <begin position="449"/>
        <end position="652"/>
    </location>
</feature>
<protein>
    <submittedName>
        <fullName evidence="3">Serine hydrolase</fullName>
    </submittedName>
</protein>
<dbReference type="SUPFAM" id="SSF53474">
    <property type="entry name" value="alpha/beta-Hydrolases"/>
    <property type="match status" value="1"/>
</dbReference>
<evidence type="ECO:0000313" key="4">
    <source>
        <dbReference type="Proteomes" id="UP000294739"/>
    </source>
</evidence>
<dbReference type="InterPro" id="IPR011659">
    <property type="entry name" value="WD40"/>
</dbReference>
<dbReference type="InParanoid" id="A0A4R5CNS5"/>
<organism evidence="3 4">
    <name type="scientific">Jiangella asiatica</name>
    <dbReference type="NCBI Taxonomy" id="2530372"/>
    <lineage>
        <taxon>Bacteria</taxon>
        <taxon>Bacillati</taxon>
        <taxon>Actinomycetota</taxon>
        <taxon>Actinomycetes</taxon>
        <taxon>Jiangellales</taxon>
        <taxon>Jiangellaceae</taxon>
        <taxon>Jiangella</taxon>
    </lineage>
</organism>
<reference evidence="3 4" key="1">
    <citation type="submission" date="2019-03" db="EMBL/GenBank/DDBJ databases">
        <title>Draft genome sequences of novel Actinobacteria.</title>
        <authorList>
            <person name="Sahin N."/>
            <person name="Ay H."/>
            <person name="Saygin H."/>
        </authorList>
    </citation>
    <scope>NUCLEOTIDE SEQUENCE [LARGE SCALE GENOMIC DNA]</scope>
    <source>
        <strain evidence="3 4">5K138</strain>
    </source>
</reference>
<dbReference type="InterPro" id="IPR011042">
    <property type="entry name" value="6-blade_b-propeller_TolB-like"/>
</dbReference>
<dbReference type="Gene3D" id="2.120.10.30">
    <property type="entry name" value="TolB, C-terminal domain"/>
    <property type="match status" value="2"/>
</dbReference>
<accession>A0A4R5CNS5</accession>
<comment type="caution">
    <text evidence="3">The sequence shown here is derived from an EMBL/GenBank/DDBJ whole genome shotgun (WGS) entry which is preliminary data.</text>
</comment>
<name>A0A4R5CNS5_9ACTN</name>
<dbReference type="Proteomes" id="UP000294739">
    <property type="component" value="Unassembled WGS sequence"/>
</dbReference>
<gene>
    <name evidence="3" type="ORF">E1269_26810</name>
</gene>
<dbReference type="Pfam" id="PF07676">
    <property type="entry name" value="PD40"/>
    <property type="match status" value="3"/>
</dbReference>
<dbReference type="AlphaFoldDB" id="A0A4R5CNS5"/>
<dbReference type="InterPro" id="IPR012338">
    <property type="entry name" value="Beta-lactam/transpept-like"/>
</dbReference>
<dbReference type="GO" id="GO:0006508">
    <property type="term" value="P:proteolysis"/>
    <property type="evidence" value="ECO:0007669"/>
    <property type="project" value="InterPro"/>
</dbReference>
<keyword evidence="3" id="KW-0378">Hydrolase</keyword>
<dbReference type="SUPFAM" id="SSF56601">
    <property type="entry name" value="beta-lactamase/transpeptidase-like"/>
    <property type="match status" value="1"/>
</dbReference>
<dbReference type="Pfam" id="PF00326">
    <property type="entry name" value="Peptidase_S9"/>
    <property type="match status" value="1"/>
</dbReference>
<dbReference type="InterPro" id="IPR001375">
    <property type="entry name" value="Peptidase_S9_cat"/>
</dbReference>
<dbReference type="OrthoDB" id="262125at2"/>
<dbReference type="InterPro" id="IPR029058">
    <property type="entry name" value="AB_hydrolase_fold"/>
</dbReference>
<dbReference type="GO" id="GO:0008236">
    <property type="term" value="F:serine-type peptidase activity"/>
    <property type="evidence" value="ECO:0007669"/>
    <property type="project" value="InterPro"/>
</dbReference>
<dbReference type="PANTHER" id="PTHR46825:SF12">
    <property type="entry name" value="PENICILLIN-BINDING PROTEIN 4"/>
    <property type="match status" value="1"/>
</dbReference>
<dbReference type="RefSeq" id="WP_131900363.1">
    <property type="nucleotide sequence ID" value="NZ_SMKZ01000056.1"/>
</dbReference>
<keyword evidence="4" id="KW-1185">Reference proteome</keyword>
<sequence>MTRPLVEADVLDLRVPAEPALSPDGTRVAYTLRTCDAAADENRSALWLVTVEATDAPPRRLTNGHHDSAPAWSPDGTRLAFLRADGGPVQLWVLPLAGGEPERVTDLPAGAGAPVWSPDSGRIAFTAPVDTLALPGEDDAARSRRSTAPIVIDRTGFKADGAGLLRGIRQHVHVVDLDAGTTTRLTGGDWHAGGPAWSPDGTRLAFSAATAPDADLTGESTVHVVDAAGGGTPREVGAAVRLAGTVTWTPDGASLLVAGREEVSVGPNRLLRVPLDGGPVVDLIAELDRTVMPGGPGYPGGLPQVAADGSTVVFCARDRGCTHVFAVDLSGGPVRPLVTGATRVVSGLSVAIREGRAAVVVADPASYGDLAVVDLATGRETRLTRYAPEGVELPVAEERVFTVVDGTQVHAWLLRNPATATAPGPLLVDVHGGPHNAWSPVPDSGHAYHQLLVERGWSVLLLNPRGSDGYGSAFYTAAVGAWGLADERDFLEPVDQLVAEGVADPARLAVSGYSYGGYLTCWLTARTDRFAAAVAGGIVSDTASMAGTSDVGHLLVGMEIGLPYEDREPTAAQSPFERVAAVTTPTLILHGLADDRCPPGQAEQWFGALRARGVPARLVFYPEASHLFILQGRPSHRLDYSRRIVDWLTRHTTPAHRTTAARPTTKEALMAPTTLDAEHWQRRLAELAARYNVPGATLGIAAGDRSVELAHGLTNVDIGVEVTPDTLFQTGSITKVWTATVVMALVDAGKLDLDEPVVNYLPELSLADAELTARVTMRHLLTHTSGIDGDFFLDTGRGDECLERYVAALAGLPPNHPLGATWSYCNAGFTLAGRVIEKLSGQTWDAAMRDQLFAPLGLTRTVTLPDDALLHRTAVGHVHEGDEEPRRAPVWVLPRSAGPAGLIASTVGDVLAFARMHLAGGVAADGTRVLAAETAAAMREEQVRLPDPYTLADSWGLGWFRLDWNGTRLFGHDGNTIGQSAFLRILPEQDLAVTLLTNGGHTRDLYETLIREIFREVAGIEMTVPLSPASESGADVARHAGTYERTGVRIDVWQDGDRGRLRITSTQDVAGLDQEPKELELFPVRDDIYAMRLPGNETWTPVTFYTLADGSPYVHLGVRATPKVG</sequence>
<proteinExistence type="predicted"/>
<evidence type="ECO:0000259" key="1">
    <source>
        <dbReference type="Pfam" id="PF00144"/>
    </source>
</evidence>
<dbReference type="Gene3D" id="3.40.710.10">
    <property type="entry name" value="DD-peptidase/beta-lactamase superfamily"/>
    <property type="match status" value="1"/>
</dbReference>
<evidence type="ECO:0000259" key="2">
    <source>
        <dbReference type="Pfam" id="PF00326"/>
    </source>
</evidence>